<dbReference type="Proteomes" id="UP001176883">
    <property type="component" value="Unassembled WGS sequence"/>
</dbReference>
<reference evidence="1" key="1">
    <citation type="submission" date="2023-07" db="EMBL/GenBank/DDBJ databases">
        <title>Two novel species in the genus Flavivirga.</title>
        <authorList>
            <person name="Kwon K."/>
        </authorList>
    </citation>
    <scope>NUCLEOTIDE SEQUENCE</scope>
    <source>
        <strain evidence="1">KCTC 52353</strain>
    </source>
</reference>
<keyword evidence="2" id="KW-1185">Reference proteome</keyword>
<gene>
    <name evidence="1" type="ORF">Q4Q35_05710</name>
</gene>
<protein>
    <submittedName>
        <fullName evidence="1">Uncharacterized protein</fullName>
    </submittedName>
</protein>
<proteinExistence type="predicted"/>
<accession>A0ABT8W874</accession>
<organism evidence="1 2">
    <name type="scientific">Flavivirga aquimarina</name>
    <dbReference type="NCBI Taxonomy" id="2027862"/>
    <lineage>
        <taxon>Bacteria</taxon>
        <taxon>Pseudomonadati</taxon>
        <taxon>Bacteroidota</taxon>
        <taxon>Flavobacteriia</taxon>
        <taxon>Flavobacteriales</taxon>
        <taxon>Flavobacteriaceae</taxon>
        <taxon>Flavivirga</taxon>
    </lineage>
</organism>
<name>A0ABT8W874_9FLAO</name>
<dbReference type="EMBL" id="JAUOEK010000069">
    <property type="protein sequence ID" value="MDO5969296.1"/>
    <property type="molecule type" value="Genomic_DNA"/>
</dbReference>
<evidence type="ECO:0000313" key="1">
    <source>
        <dbReference type="EMBL" id="MDO5969296.1"/>
    </source>
</evidence>
<dbReference type="RefSeq" id="WP_303276984.1">
    <property type="nucleotide sequence ID" value="NZ_JAUOEK010000069.1"/>
</dbReference>
<evidence type="ECO:0000313" key="2">
    <source>
        <dbReference type="Proteomes" id="UP001176883"/>
    </source>
</evidence>
<sequence length="235" mass="28432">MLDRPNKQGREEQKIIEQLKKEYETVLEIKTKVFTFFELVEGKLEQILERYIYADKQLAYYKENFRTRSRFQINLRSFLEISLKNLQYDKDDGVLFKTNFPLKSLVYENFKYIHLKYIEQFSRKKNYITLIDRDKDYEREQLTFANKKLLKQERIAKLIQEYKNTLAINKKLDVTKSFYEILKDTEDSDMALQVVHGLIQFSSTENNYSIDIQQELSEEILNNKILIWKMDIQAK</sequence>
<comment type="caution">
    <text evidence="1">The sequence shown here is derived from an EMBL/GenBank/DDBJ whole genome shotgun (WGS) entry which is preliminary data.</text>
</comment>